<reference evidence="2 3" key="1">
    <citation type="submission" date="2016-06" db="EMBL/GenBank/DDBJ databases">
        <title>Evolution of pathogenesis and genome organization in the Tremellales.</title>
        <authorList>
            <person name="Cuomo C."/>
            <person name="Litvintseva A."/>
            <person name="Heitman J."/>
            <person name="Chen Y."/>
            <person name="Sun S."/>
            <person name="Springer D."/>
            <person name="Dromer F."/>
            <person name="Young S."/>
            <person name="Zeng Q."/>
            <person name="Chapman S."/>
            <person name="Gujja S."/>
            <person name="Saif S."/>
            <person name="Birren B."/>
        </authorList>
    </citation>
    <scope>NUCLEOTIDE SEQUENCE [LARGE SCALE GENOMIC DNA]</scope>
    <source>
        <strain evidence="2 3">ATCC 28783</strain>
    </source>
</reference>
<dbReference type="Proteomes" id="UP000289152">
    <property type="component" value="Unassembled WGS sequence"/>
</dbReference>
<protein>
    <submittedName>
        <fullName evidence="2">Uncharacterized protein</fullName>
    </submittedName>
</protein>
<name>A0A4Q1B9Y0_TREME</name>
<feature type="region of interest" description="Disordered" evidence="1">
    <location>
        <begin position="264"/>
        <end position="283"/>
    </location>
</feature>
<sequence length="283" mass="31432">MASPSDEVGMDIADMRLNPPARSIPALRIDPTLDSTTSIHEVVRNPWGRVTGWTEIVPSPVVKAQSDVSMTRNQMQAGNNMRVTEHLRVQIEFVTVPRSHVERRLNDLVHNRSNSVVETASLWASGALDNVSRVYNSLSGVICFPHPEDANSLTPETGIFPHDAESQPDQTVDDEHQTDTHLTIRWPFYRAPRQRSVSPALSSVIIHDFGDDHEFGDEPTTLTPATFEELNNIRHSTVEQRDLADSVLGFYTPLSSSEVTWPSPAATVRSSLPDAPRVNNDAR</sequence>
<dbReference type="AlphaFoldDB" id="A0A4Q1B9Y0"/>
<dbReference type="VEuPathDB" id="FungiDB:TREMEDRAFT_66050"/>
<organism evidence="2 3">
    <name type="scientific">Tremella mesenterica</name>
    <name type="common">Jelly fungus</name>
    <dbReference type="NCBI Taxonomy" id="5217"/>
    <lineage>
        <taxon>Eukaryota</taxon>
        <taxon>Fungi</taxon>
        <taxon>Dikarya</taxon>
        <taxon>Basidiomycota</taxon>
        <taxon>Agaricomycotina</taxon>
        <taxon>Tremellomycetes</taxon>
        <taxon>Tremellales</taxon>
        <taxon>Tremellaceae</taxon>
        <taxon>Tremella</taxon>
    </lineage>
</organism>
<evidence type="ECO:0000313" key="2">
    <source>
        <dbReference type="EMBL" id="RXK35589.1"/>
    </source>
</evidence>
<proteinExistence type="predicted"/>
<gene>
    <name evidence="2" type="ORF">M231_07175</name>
</gene>
<accession>A0A4Q1B9Y0</accession>
<evidence type="ECO:0000256" key="1">
    <source>
        <dbReference type="SAM" id="MobiDB-lite"/>
    </source>
</evidence>
<evidence type="ECO:0000313" key="3">
    <source>
        <dbReference type="Proteomes" id="UP000289152"/>
    </source>
</evidence>
<keyword evidence="3" id="KW-1185">Reference proteome</keyword>
<comment type="caution">
    <text evidence="2">The sequence shown here is derived from an EMBL/GenBank/DDBJ whole genome shotgun (WGS) entry which is preliminary data.</text>
</comment>
<dbReference type="InParanoid" id="A0A4Q1B9Y0"/>
<dbReference type="EMBL" id="SDIL01000130">
    <property type="protein sequence ID" value="RXK35589.1"/>
    <property type="molecule type" value="Genomic_DNA"/>
</dbReference>